<keyword evidence="14" id="KW-0539">Nucleus</keyword>
<proteinExistence type="inferred from homology"/>
<dbReference type="GO" id="GO:0000775">
    <property type="term" value="C:chromosome, centromeric region"/>
    <property type="evidence" value="ECO:0007669"/>
    <property type="project" value="UniProtKB-SubCell"/>
</dbReference>
<evidence type="ECO:0000256" key="2">
    <source>
        <dbReference type="ARBA" id="ARBA00004186"/>
    </source>
</evidence>
<dbReference type="GO" id="GO:0051301">
    <property type="term" value="P:cell division"/>
    <property type="evidence" value="ECO:0007669"/>
    <property type="project" value="UniProtKB-KW"/>
</dbReference>
<dbReference type="OrthoDB" id="6415325at2759"/>
<keyword evidence="12" id="KW-0832">Ubl conjugation</keyword>
<dbReference type="Pfam" id="PF00653">
    <property type="entry name" value="BIR"/>
    <property type="match status" value="1"/>
</dbReference>
<dbReference type="GO" id="GO:0005819">
    <property type="term" value="C:spindle"/>
    <property type="evidence" value="ECO:0007669"/>
    <property type="project" value="UniProtKB-SubCell"/>
</dbReference>
<evidence type="ECO:0000256" key="9">
    <source>
        <dbReference type="ARBA" id="ARBA00022776"/>
    </source>
</evidence>
<comment type="caution">
    <text evidence="17">The sequence shown here is derived from an EMBL/GenBank/DDBJ whole genome shotgun (WGS) entry which is preliminary data.</text>
</comment>
<evidence type="ECO:0000256" key="8">
    <source>
        <dbReference type="ARBA" id="ARBA00022723"/>
    </source>
</evidence>
<evidence type="ECO:0000313" key="18">
    <source>
        <dbReference type="Proteomes" id="UP000887116"/>
    </source>
</evidence>
<accession>A0A8X6I4Y8</accession>
<keyword evidence="5" id="KW-0963">Cytoplasm</keyword>
<keyword evidence="13" id="KW-0206">Cytoskeleton</keyword>
<dbReference type="GO" id="GO:0046872">
    <property type="term" value="F:metal ion binding"/>
    <property type="evidence" value="ECO:0007669"/>
    <property type="project" value="UniProtKB-KW"/>
</dbReference>
<keyword evidence="16" id="KW-0137">Centromere</keyword>
<organism evidence="17 18">
    <name type="scientific">Trichonephila clavata</name>
    <name type="common">Joro spider</name>
    <name type="synonym">Nephila clavata</name>
    <dbReference type="NCBI Taxonomy" id="2740835"/>
    <lineage>
        <taxon>Eukaryota</taxon>
        <taxon>Metazoa</taxon>
        <taxon>Ecdysozoa</taxon>
        <taxon>Arthropoda</taxon>
        <taxon>Chelicerata</taxon>
        <taxon>Arachnida</taxon>
        <taxon>Araneae</taxon>
        <taxon>Araneomorphae</taxon>
        <taxon>Entelegynae</taxon>
        <taxon>Araneoidea</taxon>
        <taxon>Nephilidae</taxon>
        <taxon>Trichonephila</taxon>
    </lineage>
</organism>
<dbReference type="InterPro" id="IPR051190">
    <property type="entry name" value="Baculoviral_IAP"/>
</dbReference>
<keyword evidence="10" id="KW-0159">Chromosome partition</keyword>
<keyword evidence="8" id="KW-0479">Metal-binding</keyword>
<dbReference type="AlphaFoldDB" id="A0A8X6I4Y8"/>
<gene>
    <name evidence="17" type="primary">birc5.2-b</name>
    <name evidence="17" type="ORF">TNCT_467161</name>
</gene>
<dbReference type="CDD" id="cd00022">
    <property type="entry name" value="BIR"/>
    <property type="match status" value="1"/>
</dbReference>
<evidence type="ECO:0000256" key="12">
    <source>
        <dbReference type="ARBA" id="ARBA00022843"/>
    </source>
</evidence>
<comment type="subcellular location">
    <subcellularLocation>
        <location evidence="3">Chromosome</location>
        <location evidence="3">Centromere</location>
    </subcellularLocation>
    <subcellularLocation>
        <location evidence="2">Cytoplasm</location>
        <location evidence="2">Cytoskeleton</location>
        <location evidence="2">Spindle</location>
    </subcellularLocation>
    <subcellularLocation>
        <location evidence="1">Nucleus</location>
    </subcellularLocation>
</comment>
<evidence type="ECO:0000256" key="6">
    <source>
        <dbReference type="ARBA" id="ARBA00022553"/>
    </source>
</evidence>
<name>A0A8X6I4Y8_TRICU</name>
<dbReference type="Gene3D" id="1.10.1170.10">
    <property type="entry name" value="Inhibitor Of Apoptosis Protein (2mihbC-IAP-1), Chain A"/>
    <property type="match status" value="1"/>
</dbReference>
<dbReference type="FunFam" id="1.10.1170.10:FF:000009">
    <property type="entry name" value="Baculoviral IAP repeat-containing protein 5"/>
    <property type="match status" value="1"/>
</dbReference>
<dbReference type="PANTHER" id="PTHR46771">
    <property type="entry name" value="DETERIN"/>
    <property type="match status" value="1"/>
</dbReference>
<evidence type="ECO:0000256" key="7">
    <source>
        <dbReference type="ARBA" id="ARBA00022618"/>
    </source>
</evidence>
<sequence length="173" mass="20322">MPYYPLNLLYLGVLSLVNMTDDVQELNGEKYDAMYTEAIRFKSFQNWPFDENSACSASKMAEAGFFHCPTKHEPDLVQCYVCFKELDGWEATDEPWAEHFSHSKICLFAQLRKPQKDLTVAEIYKIESERKKNKIKRVIAQHLQKFRKMTDELEGFIQEQIKVIEVSKKKKKT</sequence>
<evidence type="ECO:0000256" key="4">
    <source>
        <dbReference type="ARBA" id="ARBA00006672"/>
    </source>
</evidence>
<dbReference type="GO" id="GO:0007059">
    <property type="term" value="P:chromosome segregation"/>
    <property type="evidence" value="ECO:0007669"/>
    <property type="project" value="UniProtKB-KW"/>
</dbReference>
<evidence type="ECO:0000256" key="10">
    <source>
        <dbReference type="ARBA" id="ARBA00022829"/>
    </source>
</evidence>
<dbReference type="InterPro" id="IPR001370">
    <property type="entry name" value="BIR_rpt"/>
</dbReference>
<evidence type="ECO:0000256" key="5">
    <source>
        <dbReference type="ARBA" id="ARBA00022490"/>
    </source>
</evidence>
<dbReference type="GO" id="GO:0005634">
    <property type="term" value="C:nucleus"/>
    <property type="evidence" value="ECO:0007669"/>
    <property type="project" value="UniProtKB-SubCell"/>
</dbReference>
<dbReference type="SMART" id="SM00238">
    <property type="entry name" value="BIR"/>
    <property type="match status" value="1"/>
</dbReference>
<evidence type="ECO:0000256" key="11">
    <source>
        <dbReference type="ARBA" id="ARBA00022833"/>
    </source>
</evidence>
<comment type="similarity">
    <text evidence="4">Belongs to the IAP family.</text>
</comment>
<reference evidence="17" key="1">
    <citation type="submission" date="2020-07" db="EMBL/GenBank/DDBJ databases">
        <title>Multicomponent nature underlies the extraordinary mechanical properties of spider dragline silk.</title>
        <authorList>
            <person name="Kono N."/>
            <person name="Nakamura H."/>
            <person name="Mori M."/>
            <person name="Yoshida Y."/>
            <person name="Ohtoshi R."/>
            <person name="Malay A.D."/>
            <person name="Moran D.A.P."/>
            <person name="Tomita M."/>
            <person name="Numata K."/>
            <person name="Arakawa K."/>
        </authorList>
    </citation>
    <scope>NUCLEOTIDE SEQUENCE</scope>
</reference>
<evidence type="ECO:0000256" key="15">
    <source>
        <dbReference type="ARBA" id="ARBA00023306"/>
    </source>
</evidence>
<keyword evidence="7" id="KW-0132">Cell division</keyword>
<keyword evidence="15" id="KW-0131">Cell cycle</keyword>
<keyword evidence="9" id="KW-0498">Mitosis</keyword>
<keyword evidence="18" id="KW-1185">Reference proteome</keyword>
<keyword evidence="6" id="KW-0597">Phosphoprotein</keyword>
<dbReference type="PROSITE" id="PS50143">
    <property type="entry name" value="BIR_REPEAT_2"/>
    <property type="match status" value="1"/>
</dbReference>
<evidence type="ECO:0000256" key="3">
    <source>
        <dbReference type="ARBA" id="ARBA00004584"/>
    </source>
</evidence>
<evidence type="ECO:0000256" key="14">
    <source>
        <dbReference type="ARBA" id="ARBA00023242"/>
    </source>
</evidence>
<dbReference type="EMBL" id="BMAO01037128">
    <property type="protein sequence ID" value="GFR15499.1"/>
    <property type="molecule type" value="Genomic_DNA"/>
</dbReference>
<dbReference type="SUPFAM" id="SSF57924">
    <property type="entry name" value="Inhibitor of apoptosis (IAP) repeat"/>
    <property type="match status" value="1"/>
</dbReference>
<dbReference type="Proteomes" id="UP000887116">
    <property type="component" value="Unassembled WGS sequence"/>
</dbReference>
<evidence type="ECO:0000256" key="13">
    <source>
        <dbReference type="ARBA" id="ARBA00023212"/>
    </source>
</evidence>
<protein>
    <submittedName>
        <fullName evidence="17">Baculoviral IAP repeat-containing protein 5.2-B</fullName>
    </submittedName>
</protein>
<evidence type="ECO:0000256" key="1">
    <source>
        <dbReference type="ARBA" id="ARBA00004123"/>
    </source>
</evidence>
<evidence type="ECO:0000256" key="16">
    <source>
        <dbReference type="ARBA" id="ARBA00023328"/>
    </source>
</evidence>
<keyword evidence="11" id="KW-0862">Zinc</keyword>
<evidence type="ECO:0000313" key="17">
    <source>
        <dbReference type="EMBL" id="GFR15499.1"/>
    </source>
</evidence>
<dbReference type="PANTHER" id="PTHR46771:SF5">
    <property type="entry name" value="DETERIN"/>
    <property type="match status" value="1"/>
</dbReference>